<dbReference type="PANTHER" id="PTHR38460:SF1">
    <property type="entry name" value="TAUTOMERASE YOLI-RELATED"/>
    <property type="match status" value="1"/>
</dbReference>
<gene>
    <name evidence="1" type="ORF">SAMN05518683_12612</name>
</gene>
<dbReference type="SUPFAM" id="SSF55331">
    <property type="entry name" value="Tautomerase/MIF"/>
    <property type="match status" value="1"/>
</dbReference>
<dbReference type="AlphaFoldDB" id="A0A1I5X9P5"/>
<dbReference type="Proteomes" id="UP000198892">
    <property type="component" value="Unassembled WGS sequence"/>
</dbReference>
<dbReference type="InterPro" id="IPR014347">
    <property type="entry name" value="Tautomerase/MIF_sf"/>
</dbReference>
<dbReference type="STRING" id="1884432.SAMN05518683_12612"/>
<dbReference type="PANTHER" id="PTHR38460">
    <property type="entry name" value="TAUTOMERASE YOLI-RELATED"/>
    <property type="match status" value="1"/>
</dbReference>
<proteinExistence type="predicted"/>
<evidence type="ECO:0000313" key="2">
    <source>
        <dbReference type="Proteomes" id="UP000198892"/>
    </source>
</evidence>
<dbReference type="Pfam" id="PF14552">
    <property type="entry name" value="Tautomerase_2"/>
    <property type="match status" value="1"/>
</dbReference>
<sequence length="130" mass="15265">MPLLKFHLYEGRSPEDIRNILDVTHSVMIDAFQVPERDRYQIVHEHKTSHMIMQDTGLDLDRTEDFVLIHVFTRKRTEHEITSFYRHLVSALENHCAILPNDVMVSITTNEDEHWSFGEGKAHFLTGDLH</sequence>
<dbReference type="EMBL" id="FOXD01000026">
    <property type="protein sequence ID" value="SFQ28641.1"/>
    <property type="molecule type" value="Genomic_DNA"/>
</dbReference>
<name>A0A1I5X9P5_9BACI</name>
<dbReference type="Gene3D" id="3.30.429.10">
    <property type="entry name" value="Macrophage Migration Inhibitory Factor"/>
    <property type="match status" value="1"/>
</dbReference>
<reference evidence="2" key="1">
    <citation type="submission" date="2016-10" db="EMBL/GenBank/DDBJ databases">
        <authorList>
            <person name="Varghese N."/>
            <person name="Submissions S."/>
        </authorList>
    </citation>
    <scope>NUCLEOTIDE SEQUENCE [LARGE SCALE GENOMIC DNA]</scope>
    <source>
        <strain evidence="2">S7</strain>
    </source>
</reference>
<evidence type="ECO:0000313" key="1">
    <source>
        <dbReference type="EMBL" id="SFQ28641.1"/>
    </source>
</evidence>
<dbReference type="RefSeq" id="WP_093339036.1">
    <property type="nucleotide sequence ID" value="NZ_FOXD01000026.1"/>
</dbReference>
<dbReference type="InterPro" id="IPR037479">
    <property type="entry name" value="Tauto_MSAD"/>
</dbReference>
<protein>
    <submittedName>
        <fullName evidence="1">Tautomerase enzyme</fullName>
    </submittedName>
</protein>
<accession>A0A1I5X9P5</accession>
<organism evidence="1 2">
    <name type="scientific">Salibacterium halotolerans</name>
    <dbReference type="NCBI Taxonomy" id="1884432"/>
    <lineage>
        <taxon>Bacteria</taxon>
        <taxon>Bacillati</taxon>
        <taxon>Bacillota</taxon>
        <taxon>Bacilli</taxon>
        <taxon>Bacillales</taxon>
        <taxon>Bacillaceae</taxon>
    </lineage>
</organism>
<dbReference type="OrthoDB" id="9804765at2"/>
<keyword evidence="2" id="KW-1185">Reference proteome</keyword>